<evidence type="ECO:0000313" key="2">
    <source>
        <dbReference type="EMBL" id="NMX24812.1"/>
    </source>
</evidence>
<dbReference type="Gene3D" id="3.40.190.10">
    <property type="entry name" value="Periplasmic binding protein-like II"/>
    <property type="match status" value="1"/>
</dbReference>
<reference evidence="2" key="1">
    <citation type="submission" date="2020-04" db="EMBL/GenBank/DDBJ databases">
        <authorList>
            <person name="Chakraborty B."/>
            <person name="Walker A.R."/>
            <person name="Burne R.A."/>
        </authorList>
    </citation>
    <scope>NUCLEOTIDE SEQUENCE [LARGE SCALE GENOMIC DNA]</scope>
    <source>
        <strain evidence="2">BCA8</strain>
    </source>
</reference>
<dbReference type="UniPathway" id="UPA00121">
    <property type="reaction ID" value="UER00345"/>
</dbReference>
<evidence type="ECO:0000259" key="1">
    <source>
        <dbReference type="PROSITE" id="PS51171"/>
    </source>
</evidence>
<comment type="caution">
    <text evidence="2">The sequence shown here is derived from an EMBL/GenBank/DDBJ whole genome shotgun (WGS) entry which is preliminary data.</text>
</comment>
<dbReference type="Pfam" id="PF00800">
    <property type="entry name" value="PDT"/>
    <property type="match status" value="1"/>
</dbReference>
<dbReference type="EMBL" id="JABBCN010000003">
    <property type="protein sequence ID" value="NMX24812.1"/>
    <property type="molecule type" value="Genomic_DNA"/>
</dbReference>
<sequence length="86" mass="9401">MAEHPEKNFAAIAPRTAAAEYGLKVAASDIQEMEENYTRFWILGHEVPELELAKTGDKQTLALTLPDNLPGPSIRLCRPLLGVGLT</sequence>
<dbReference type="InterPro" id="IPR001086">
    <property type="entry name" value="Preph_deHydtase"/>
</dbReference>
<accession>A0A7Y0VBF6</accession>
<feature type="domain" description="Prephenate dehydratase" evidence="1">
    <location>
        <begin position="1"/>
        <end position="45"/>
    </location>
</feature>
<dbReference type="GO" id="GO:0004664">
    <property type="term" value="F:prephenate dehydratase activity"/>
    <property type="evidence" value="ECO:0007669"/>
    <property type="project" value="InterPro"/>
</dbReference>
<organism evidence="2">
    <name type="scientific">Streptococcus sanguinis</name>
    <dbReference type="NCBI Taxonomy" id="1305"/>
    <lineage>
        <taxon>Bacteria</taxon>
        <taxon>Bacillati</taxon>
        <taxon>Bacillota</taxon>
        <taxon>Bacilli</taxon>
        <taxon>Lactobacillales</taxon>
        <taxon>Streptococcaceae</taxon>
        <taxon>Streptococcus</taxon>
    </lineage>
</organism>
<dbReference type="PROSITE" id="PS51171">
    <property type="entry name" value="PREPHENATE_DEHYDR_3"/>
    <property type="match status" value="1"/>
</dbReference>
<proteinExistence type="predicted"/>
<dbReference type="GO" id="GO:0009094">
    <property type="term" value="P:L-phenylalanine biosynthetic process"/>
    <property type="evidence" value="ECO:0007669"/>
    <property type="project" value="UniProtKB-UniPathway"/>
</dbReference>
<dbReference type="SUPFAM" id="SSF53850">
    <property type="entry name" value="Periplasmic binding protein-like II"/>
    <property type="match status" value="1"/>
</dbReference>
<protein>
    <recommendedName>
        <fullName evidence="1">Prephenate dehydratase domain-containing protein</fullName>
    </recommendedName>
</protein>
<gene>
    <name evidence="2" type="ORF">HGP05_08540</name>
</gene>
<dbReference type="AlphaFoldDB" id="A0A7Y0VBF6"/>
<name>A0A7Y0VBF6_STRSA</name>